<dbReference type="GO" id="GO:0006405">
    <property type="term" value="P:RNA export from nucleus"/>
    <property type="evidence" value="ECO:0007669"/>
    <property type="project" value="TreeGrafter"/>
</dbReference>
<organism evidence="24 25">
    <name type="scientific">Piromyces finnis</name>
    <dbReference type="NCBI Taxonomy" id="1754191"/>
    <lineage>
        <taxon>Eukaryota</taxon>
        <taxon>Fungi</taxon>
        <taxon>Fungi incertae sedis</taxon>
        <taxon>Chytridiomycota</taxon>
        <taxon>Chytridiomycota incertae sedis</taxon>
        <taxon>Neocallimastigomycetes</taxon>
        <taxon>Neocallimastigales</taxon>
        <taxon>Neocallimastigaceae</taxon>
        <taxon>Piromyces</taxon>
    </lineage>
</organism>
<keyword evidence="14" id="KW-0472">Membrane</keyword>
<feature type="region of interest" description="Disordered" evidence="22">
    <location>
        <begin position="1795"/>
        <end position="1844"/>
    </location>
</feature>
<dbReference type="OrthoDB" id="248320at2759"/>
<dbReference type="InterPro" id="IPR015943">
    <property type="entry name" value="WD40/YVTN_repeat-like_dom_sf"/>
</dbReference>
<name>A0A1Y1V071_9FUNG</name>
<evidence type="ECO:0000256" key="11">
    <source>
        <dbReference type="ARBA" id="ARBA00023010"/>
    </source>
</evidence>
<feature type="compositionally biased region" description="Polar residues" evidence="22">
    <location>
        <begin position="657"/>
        <end position="667"/>
    </location>
</feature>
<dbReference type="GO" id="GO:0003677">
    <property type="term" value="F:DNA binding"/>
    <property type="evidence" value="ECO:0007669"/>
    <property type="project" value="UniProtKB-KW"/>
</dbReference>
<keyword evidence="5" id="KW-0479">Metal-binding</keyword>
<feature type="compositionally biased region" description="Acidic residues" evidence="22">
    <location>
        <begin position="1062"/>
        <end position="1085"/>
    </location>
</feature>
<feature type="region of interest" description="Disordered" evidence="22">
    <location>
        <begin position="1171"/>
        <end position="1238"/>
    </location>
</feature>
<dbReference type="PANTHER" id="PTHR23193">
    <property type="entry name" value="NUCLEAR PORE COMPLEX PROTEIN NUP"/>
    <property type="match status" value="1"/>
</dbReference>
<evidence type="ECO:0000256" key="14">
    <source>
        <dbReference type="ARBA" id="ARBA00023136"/>
    </source>
</evidence>
<proteinExistence type="inferred from homology"/>
<keyword evidence="13" id="KW-0906">Nuclear pore complex</keyword>
<evidence type="ECO:0000256" key="22">
    <source>
        <dbReference type="SAM" id="MobiDB-lite"/>
    </source>
</evidence>
<feature type="region of interest" description="Disordered" evidence="22">
    <location>
        <begin position="1280"/>
        <end position="1376"/>
    </location>
</feature>
<keyword evidence="25" id="KW-1185">Reference proteome</keyword>
<dbReference type="GO" id="GO:0006606">
    <property type="term" value="P:protein import into nucleus"/>
    <property type="evidence" value="ECO:0007669"/>
    <property type="project" value="TreeGrafter"/>
</dbReference>
<feature type="compositionally biased region" description="Basic and acidic residues" evidence="22">
    <location>
        <begin position="1753"/>
        <end position="1775"/>
    </location>
</feature>
<feature type="compositionally biased region" description="Acidic residues" evidence="22">
    <location>
        <begin position="1017"/>
        <end position="1054"/>
    </location>
</feature>
<keyword evidence="8" id="KW-0509">mRNA transport</keyword>
<dbReference type="GO" id="GO:0017056">
    <property type="term" value="F:structural constituent of nuclear pore"/>
    <property type="evidence" value="ECO:0007669"/>
    <property type="project" value="TreeGrafter"/>
</dbReference>
<feature type="domain" description="RanBP2-type" evidence="23">
    <location>
        <begin position="1530"/>
        <end position="1559"/>
    </location>
</feature>
<dbReference type="Pfam" id="PF00641">
    <property type="entry name" value="Zn_ribbon_RanBP"/>
    <property type="match status" value="5"/>
</dbReference>
<evidence type="ECO:0000256" key="13">
    <source>
        <dbReference type="ARBA" id="ARBA00023132"/>
    </source>
</evidence>
<feature type="region of interest" description="Disordered" evidence="22">
    <location>
        <begin position="537"/>
        <end position="586"/>
    </location>
</feature>
<feature type="region of interest" description="Disordered" evidence="22">
    <location>
        <begin position="1863"/>
        <end position="1883"/>
    </location>
</feature>
<feature type="compositionally biased region" description="Low complexity" evidence="22">
    <location>
        <begin position="1623"/>
        <end position="1651"/>
    </location>
</feature>
<dbReference type="SUPFAM" id="SSF117289">
    <property type="entry name" value="Nucleoporin domain"/>
    <property type="match status" value="1"/>
</dbReference>
<evidence type="ECO:0000256" key="12">
    <source>
        <dbReference type="ARBA" id="ARBA00023125"/>
    </source>
</evidence>
<evidence type="ECO:0000256" key="16">
    <source>
        <dbReference type="ARBA" id="ARBA00060842"/>
    </source>
</evidence>
<feature type="region of interest" description="Disordered" evidence="22">
    <location>
        <begin position="657"/>
        <end position="689"/>
    </location>
</feature>
<dbReference type="EMBL" id="MCFH01000045">
    <property type="protein sequence ID" value="ORX44491.1"/>
    <property type="molecule type" value="Genomic_DNA"/>
</dbReference>
<comment type="cofactor">
    <cofactor evidence="1">
        <name>Zn(2+)</name>
        <dbReference type="ChEBI" id="CHEBI:29105"/>
    </cofactor>
</comment>
<evidence type="ECO:0000256" key="4">
    <source>
        <dbReference type="ARBA" id="ARBA00022448"/>
    </source>
</evidence>
<feature type="region of interest" description="Disordered" evidence="22">
    <location>
        <begin position="1747"/>
        <end position="1781"/>
    </location>
</feature>
<protein>
    <recommendedName>
        <fullName evidence="17">Nuclear pore complex protein Nup153</fullName>
    </recommendedName>
    <alternativeName>
        <fullName evidence="19">153 kDa nucleoporin</fullName>
    </alternativeName>
    <alternativeName>
        <fullName evidence="18">Nucleoporin Nup153</fullName>
    </alternativeName>
</protein>
<keyword evidence="11" id="KW-0811">Translocation</keyword>
<comment type="caution">
    <text evidence="24">The sequence shown here is derived from an EMBL/GenBank/DDBJ whole genome shotgun (WGS) entry which is preliminary data.</text>
</comment>
<reference evidence="24 25" key="2">
    <citation type="submission" date="2016-08" db="EMBL/GenBank/DDBJ databases">
        <title>Pervasive Adenine N6-methylation of Active Genes in Fungi.</title>
        <authorList>
            <consortium name="DOE Joint Genome Institute"/>
            <person name="Mondo S.J."/>
            <person name="Dannebaum R.O."/>
            <person name="Kuo R.C."/>
            <person name="Labutti K."/>
            <person name="Haridas S."/>
            <person name="Kuo A."/>
            <person name="Salamov A."/>
            <person name="Ahrendt S.R."/>
            <person name="Lipzen A."/>
            <person name="Sullivan W."/>
            <person name="Andreopoulos W.B."/>
            <person name="Clum A."/>
            <person name="Lindquist E."/>
            <person name="Daum C."/>
            <person name="Ramamoorthy G.K."/>
            <person name="Gryganskyi A."/>
            <person name="Culley D."/>
            <person name="Magnuson J.K."/>
            <person name="James T.Y."/>
            <person name="O'Malley M.A."/>
            <person name="Stajich J.E."/>
            <person name="Spatafora J.W."/>
            <person name="Visel A."/>
            <person name="Grigoriev I.V."/>
        </authorList>
    </citation>
    <scope>NUCLEOTIDE SEQUENCE [LARGE SCALE GENOMIC DNA]</scope>
    <source>
        <strain evidence="25">finn</strain>
    </source>
</reference>
<dbReference type="GO" id="GO:0008139">
    <property type="term" value="F:nuclear localization sequence binding"/>
    <property type="evidence" value="ECO:0007669"/>
    <property type="project" value="TreeGrafter"/>
</dbReference>
<evidence type="ECO:0000256" key="17">
    <source>
        <dbReference type="ARBA" id="ARBA00068609"/>
    </source>
</evidence>
<dbReference type="PROSITE" id="PS50199">
    <property type="entry name" value="ZF_RANBP2_2"/>
    <property type="match status" value="5"/>
</dbReference>
<feature type="coiled-coil region" evidence="21">
    <location>
        <begin position="740"/>
        <end position="805"/>
    </location>
</feature>
<keyword evidence="9" id="KW-0862">Zinc</keyword>
<feature type="region of interest" description="Disordered" evidence="22">
    <location>
        <begin position="1611"/>
        <end position="1651"/>
    </location>
</feature>
<dbReference type="PANTHER" id="PTHR23193:SF23">
    <property type="entry name" value="NUCLEAR PORE COMPLEX PROTEIN NUP153"/>
    <property type="match status" value="1"/>
</dbReference>
<evidence type="ECO:0000256" key="6">
    <source>
        <dbReference type="ARBA" id="ARBA00022737"/>
    </source>
</evidence>
<keyword evidence="6" id="KW-0677">Repeat</keyword>
<feature type="compositionally biased region" description="Low complexity" evidence="22">
    <location>
        <begin position="1347"/>
        <end position="1376"/>
    </location>
</feature>
<evidence type="ECO:0000256" key="9">
    <source>
        <dbReference type="ARBA" id="ARBA00022833"/>
    </source>
</evidence>
<feature type="compositionally biased region" description="Basic and acidic residues" evidence="22">
    <location>
        <begin position="1797"/>
        <end position="1820"/>
    </location>
</feature>
<keyword evidence="21" id="KW-0175">Coiled coil</keyword>
<sequence length="2104" mass="225477">MSEEIEPLDADFLQLTQITSNTTLKVTEPFADELNPYISLLAISNKYGFFLLGSQEGFIYSTIKDCVQKLTSDEAKQSSVKSVQLENKININVDGTVQQIALSEDQLTAFIVLSNNKVLLYNISQLSKEKENTKSFKEYSYDHIVKSLLPNPKDNNSFAVLLDNDELKVENFKDNSTNVLSTDSTAMTWSLDGKYIFTGNNEGSITKLSMNKEKSEVLELQEPSNSKVVSIYCQSDNVTAALYYNADEDMINTCIFSGAKGIKQEMCEDPCYGIYDESQYFNVNTLSQISKTYPNIICFGCTTTPDIGVIGQANGKWQNWTLPDSNQVSVPLSDDDEDCYPYGMAIDYTSDIKLPGSTPDEPAKEPVPILWIFDSNGRLNGFHCVIAGETEKSSLMSTPIAIPPYSGNSSIPAPTTASFGSALASGKSPFGSSSGFSFGASNIDSKPKTTSFSFASAKEEGKPKNTGFSLLNSQATTKTEDKPVTSGFSFGEKKTEEKPVASGFSFGAKKTEEKPATSGFSFGAKKTEEKPVASGFSFGAKKTEEKPATSGFSFGEKKTEEKPATSGFSFGAKKTEEKPATSGFGFGVKKAEEKPAASGFGFTNAQTSSNKDDKNGNSVFGNVKPSIISSQSIPFSFTKSNVKAKVEVKFTNCLDKSNQNTSTTQASKSDEFSLDKSIQGKKSEAPKTTKLDVKKTPISKPIFTKEKKIEDKVKPPSSNNFNHRFVESFNNNYIVFSNEIEDFKEKISSTIENIKEIEEKTCLELNETELADCSLNNSDIINSEIKKLQEKVDNINKQTVDVNERRLNILTELVKVEAKKTEIFKLLNSIKNNTYQKVNMKLGLGPEIEEAQNNIRSKVFKIENDIKDISEIIINIRKKMNKKADLIMKVPDLDRIYRSILYITQHTIKISNSLRNYELEIRKYQNESLLREKPLLFNIPKQDTKEDSSKPLIYDNLLKNIEKDKEDDTERKQKTSQKIQFKKLLKLALTSGRSTLLNDNVKKIDSIPIDSVQYSKEEEEEEENSEIETGDDNEVTQEEYYDESEYDSNEDEYDQYLKEDGQNDDEEDEDIIDDENSDEEDDEDVPPLFNKNIPAKPNFALSVENKKFNIKPFGTSTTSILSSSTKAPSSGFNYAAAGMKVETDPEGTWTCEVCMVKNKPGATQCIACETDKPGTEKKDNTKPTFGSNKLGVSFGGLSSNSSNKKTDDTSSSSKVTPISGFSFGSSSTTTTPSTKAPSSGFNYAAAGMKVETDPEGTWTCEACMVKNKPGATQCIACETDKPGTEKKDNTKPTFGSNKLGVSFGGLSSNSSNKKTDDTSSSSKVTPISGFSFGGLSANSSNKKTDDTSSSSKVTPISGFSFGSSSTTTTPSTKAPSSGFNYAAAGMKVETDPEGTWTCEACMVKNKPGATQCIACETDKPGTEKKDDAKPTFGSNKLGVSFGGLSSSSSNKKTDDTSSSSKVTPISGFSFGGLSANSSNKKTDDTSSSSKVTSISGFSFGSSSTTATPSTKAPSSGFNYAAAGMKVETDPEGTWTCEACMVKNKPGATQCIACETDKPGTEKKDDAKPTFGSNKLGVSFGGLSSSSSNKKTDDTSSSSKVTPISGFSFGGLSANSSNKKTDDTSSSSKVTPISGFSFGSSSTTATPSTKAPSSGFNYAAAGMKVETDPEGTWTCEACMVKNKPGATQCIACETDKPGTEKKDDAKSTFGSNKLGISFGKAIGEESKEKDVSTTSSIKPVVGFSFGSALASSNNEKKDKDDNKSESVKKEEDKKETSTTSSIKPVVGFSFGSALASLNDEKKNDTDDKSEIIEEDKEKDKDDDIDTTTEKIGSLGGNMFGNNSQSKTETHNVFGVSQVKPTETTSTMSTAFGTTSSSSSTTTTTSAFGASTTTSAFGQSTSSNSFGGFNASASSNTTTSAFGSSTTPAFGQSSFGSSSTPAFGQSSFGQTSAFGKPSAFGSQSSSNNSFGQTSLMSSSVMSSGFGAYANQNNTASNKPVFGSSTQIGFGATSAPGMNTAFGSTFPLGNNISAFGNINTSSSGFGAFSNNNNNNNTSFSSFASTAANNNNNGESIFGNGGSFDSSKSQFGFGNSGSNKSSAFTQYR</sequence>
<feature type="domain" description="RanBP2-type" evidence="23">
    <location>
        <begin position="1668"/>
        <end position="1697"/>
    </location>
</feature>
<feature type="region of interest" description="Disordered" evidence="22">
    <location>
        <begin position="1473"/>
        <end position="1492"/>
    </location>
</feature>
<dbReference type="PROSITE" id="PS01358">
    <property type="entry name" value="ZF_RANBP2_1"/>
    <property type="match status" value="5"/>
</dbReference>
<evidence type="ECO:0000256" key="8">
    <source>
        <dbReference type="ARBA" id="ARBA00022816"/>
    </source>
</evidence>
<reference evidence="24 25" key="1">
    <citation type="submission" date="2016-08" db="EMBL/GenBank/DDBJ databases">
        <title>Genomes of anaerobic fungi encode conserved fungal cellulosomes for biomass hydrolysis.</title>
        <authorList>
            <consortium name="DOE Joint Genome Institute"/>
            <person name="Haitjema C.H."/>
            <person name="Gilmore S.P."/>
            <person name="Henske J.K."/>
            <person name="Solomon K.V."/>
            <person name="De Groot R."/>
            <person name="Kuo A."/>
            <person name="Mondo S.J."/>
            <person name="Salamov A.A."/>
            <person name="Labutti K."/>
            <person name="Zhao Z."/>
            <person name="Chiniquy J."/>
            <person name="Barry K."/>
            <person name="Brewer H.M."/>
            <person name="Purvine S.O."/>
            <person name="Wright A.T."/>
            <person name="Boxma B."/>
            <person name="Van Alen T."/>
            <person name="Hackstein J.H."/>
            <person name="Baker S.E."/>
            <person name="Grigoriev I.V."/>
            <person name="O'Malley M.A."/>
        </authorList>
    </citation>
    <scope>NUCLEOTIDE SEQUENCE [LARGE SCALE GENOMIC DNA]</scope>
    <source>
        <strain evidence="25">finn</strain>
    </source>
</reference>
<evidence type="ECO:0000256" key="19">
    <source>
        <dbReference type="ARBA" id="ARBA00079437"/>
    </source>
</evidence>
<dbReference type="GO" id="GO:0031965">
    <property type="term" value="C:nuclear membrane"/>
    <property type="evidence" value="ECO:0007669"/>
    <property type="project" value="UniProtKB-SubCell"/>
</dbReference>
<feature type="compositionally biased region" description="Low complexity" evidence="22">
    <location>
        <begin position="1307"/>
        <end position="1322"/>
    </location>
</feature>
<evidence type="ECO:0000256" key="7">
    <source>
        <dbReference type="ARBA" id="ARBA00022771"/>
    </source>
</evidence>
<dbReference type="Pfam" id="PF16755">
    <property type="entry name" value="Beta-prop_NUP159_NUP214"/>
    <property type="match status" value="1"/>
</dbReference>
<evidence type="ECO:0000256" key="2">
    <source>
        <dbReference type="ARBA" id="ARBA00004126"/>
    </source>
</evidence>
<dbReference type="InterPro" id="IPR036443">
    <property type="entry name" value="Znf_RanBP2_sf"/>
</dbReference>
<dbReference type="GO" id="GO:0005643">
    <property type="term" value="C:nuclear pore"/>
    <property type="evidence" value="ECO:0007669"/>
    <property type="project" value="UniProtKB-SubCell"/>
</dbReference>
<evidence type="ECO:0000256" key="5">
    <source>
        <dbReference type="ARBA" id="ARBA00022723"/>
    </source>
</evidence>
<evidence type="ECO:0000259" key="23">
    <source>
        <dbReference type="PROSITE" id="PS50199"/>
    </source>
</evidence>
<feature type="compositionally biased region" description="Basic and acidic residues" evidence="22">
    <location>
        <begin position="1171"/>
        <end position="1181"/>
    </location>
</feature>
<feature type="compositionally biased region" description="Basic and acidic residues" evidence="22">
    <location>
        <begin position="1280"/>
        <end position="1290"/>
    </location>
</feature>
<dbReference type="InterPro" id="IPR001876">
    <property type="entry name" value="Znf_RanBP2"/>
</dbReference>
<dbReference type="SUPFAM" id="SSF90209">
    <property type="entry name" value="Ran binding protein zinc finger-like"/>
    <property type="match status" value="5"/>
</dbReference>
<keyword evidence="4" id="KW-0813">Transport</keyword>
<feature type="domain" description="RanBP2-type" evidence="23">
    <location>
        <begin position="1145"/>
        <end position="1174"/>
    </location>
</feature>
<evidence type="ECO:0000256" key="21">
    <source>
        <dbReference type="SAM" id="Coils"/>
    </source>
</evidence>
<comment type="similarity">
    <text evidence="16">Belongs to the NUP153 family.</text>
</comment>
<keyword evidence="10" id="KW-0653">Protein transport</keyword>
<evidence type="ECO:0000256" key="18">
    <source>
        <dbReference type="ARBA" id="ARBA00078197"/>
    </source>
</evidence>
<dbReference type="FunFam" id="4.10.1060.10:FF:000001">
    <property type="entry name" value="Nuclear pore complex protein Nup153"/>
    <property type="match status" value="5"/>
</dbReference>
<dbReference type="Gene3D" id="4.10.1060.10">
    <property type="entry name" value="Zinc finger, RanBP2-type"/>
    <property type="match status" value="5"/>
</dbReference>
<feature type="compositionally biased region" description="Polar residues" evidence="22">
    <location>
        <begin position="466"/>
        <end position="477"/>
    </location>
</feature>
<feature type="domain" description="RanBP2-type" evidence="23">
    <location>
        <begin position="1254"/>
        <end position="1283"/>
    </location>
</feature>
<accession>A0A1Y1V071</accession>
<dbReference type="Proteomes" id="UP000193719">
    <property type="component" value="Unassembled WGS sequence"/>
</dbReference>
<feature type="region of interest" description="Disordered" evidence="22">
    <location>
        <begin position="598"/>
        <end position="618"/>
    </location>
</feature>
<dbReference type="GO" id="GO:0008270">
    <property type="term" value="F:zinc ion binding"/>
    <property type="evidence" value="ECO:0007669"/>
    <property type="project" value="UniProtKB-KW"/>
</dbReference>
<evidence type="ECO:0000313" key="25">
    <source>
        <dbReference type="Proteomes" id="UP000193719"/>
    </source>
</evidence>
<dbReference type="GO" id="GO:0051028">
    <property type="term" value="P:mRNA transport"/>
    <property type="evidence" value="ECO:0007669"/>
    <property type="project" value="UniProtKB-KW"/>
</dbReference>
<dbReference type="InterPro" id="IPR026054">
    <property type="entry name" value="Nucleoporin"/>
</dbReference>
<evidence type="ECO:0000256" key="1">
    <source>
        <dbReference type="ARBA" id="ARBA00001947"/>
    </source>
</evidence>
<dbReference type="Gene3D" id="2.130.10.10">
    <property type="entry name" value="YVTN repeat-like/Quinoprotein amine dehydrogenase"/>
    <property type="match status" value="1"/>
</dbReference>
<dbReference type="InterPro" id="IPR039462">
    <property type="entry name" value="Nup159/Nup146_N"/>
</dbReference>
<feature type="compositionally biased region" description="Low complexity" evidence="22">
    <location>
        <begin position="1198"/>
        <end position="1238"/>
    </location>
</feature>
<keyword evidence="7 20" id="KW-0863">Zinc-finger</keyword>
<evidence type="ECO:0000313" key="24">
    <source>
        <dbReference type="EMBL" id="ORX44491.1"/>
    </source>
</evidence>
<gene>
    <name evidence="24" type="ORF">BCR36DRAFT_126265</name>
</gene>
<dbReference type="STRING" id="1754191.A0A1Y1V071"/>
<feature type="domain" description="RanBP2-type" evidence="23">
    <location>
        <begin position="1392"/>
        <end position="1421"/>
    </location>
</feature>
<keyword evidence="12" id="KW-0238">DNA-binding</keyword>
<evidence type="ECO:0000256" key="10">
    <source>
        <dbReference type="ARBA" id="ARBA00022927"/>
    </source>
</evidence>
<keyword evidence="15" id="KW-0539">Nucleus</keyword>
<feature type="region of interest" description="Disordered" evidence="22">
    <location>
        <begin position="455"/>
        <end position="493"/>
    </location>
</feature>
<evidence type="ECO:0000256" key="20">
    <source>
        <dbReference type="PROSITE-ProRule" id="PRU00322"/>
    </source>
</evidence>
<feature type="region of interest" description="Disordered" evidence="22">
    <location>
        <begin position="1012"/>
        <end position="1093"/>
    </location>
</feature>
<evidence type="ECO:0000256" key="3">
    <source>
        <dbReference type="ARBA" id="ARBA00004567"/>
    </source>
</evidence>
<evidence type="ECO:0000256" key="15">
    <source>
        <dbReference type="ARBA" id="ARBA00023242"/>
    </source>
</evidence>
<dbReference type="SMART" id="SM00547">
    <property type="entry name" value="ZnF_RBZ"/>
    <property type="match status" value="5"/>
</dbReference>
<comment type="subcellular location">
    <subcellularLocation>
        <location evidence="2">Nucleus membrane</location>
    </subcellularLocation>
    <subcellularLocation>
        <location evidence="3">Nucleus</location>
        <location evidence="3">Nuclear pore complex</location>
    </subcellularLocation>
</comment>